<dbReference type="GO" id="GO:0046872">
    <property type="term" value="F:metal ion binding"/>
    <property type="evidence" value="ECO:0007669"/>
    <property type="project" value="UniProtKB-KW"/>
</dbReference>
<evidence type="ECO:0000256" key="2">
    <source>
        <dbReference type="ARBA" id="ARBA00022837"/>
    </source>
</evidence>
<dbReference type="PANTHER" id="PTHR46502:SF14">
    <property type="entry name" value="CALCIUM-DEPENDENT LIPID-BINDING (CALB DOMAIN) FAMILY PROTEIN"/>
    <property type="match status" value="1"/>
</dbReference>
<dbReference type="EMBL" id="JADCNM010000002">
    <property type="protein sequence ID" value="KAG0493698.1"/>
    <property type="molecule type" value="Genomic_DNA"/>
</dbReference>
<reference evidence="4 5" key="1">
    <citation type="journal article" date="2020" name="Nat. Food">
        <title>A phased Vanilla planifolia genome enables genetic improvement of flavour and production.</title>
        <authorList>
            <person name="Hasing T."/>
            <person name="Tang H."/>
            <person name="Brym M."/>
            <person name="Khazi F."/>
            <person name="Huang T."/>
            <person name="Chambers A.H."/>
        </authorList>
    </citation>
    <scope>NUCLEOTIDE SEQUENCE [LARGE SCALE GENOMIC DNA]</scope>
    <source>
        <tissue evidence="4">Leaf</tissue>
    </source>
</reference>
<evidence type="ECO:0000256" key="1">
    <source>
        <dbReference type="ARBA" id="ARBA00022723"/>
    </source>
</evidence>
<proteinExistence type="predicted"/>
<evidence type="ECO:0000313" key="4">
    <source>
        <dbReference type="EMBL" id="KAG0493698.1"/>
    </source>
</evidence>
<dbReference type="SUPFAM" id="SSF49562">
    <property type="entry name" value="C2 domain (Calcium/lipid-binding domain, CaLB)"/>
    <property type="match status" value="1"/>
</dbReference>
<dbReference type="PANTHER" id="PTHR46502">
    <property type="entry name" value="C2 DOMAIN-CONTAINING"/>
    <property type="match status" value="1"/>
</dbReference>
<protein>
    <recommendedName>
        <fullName evidence="3">C2 domain-containing protein</fullName>
    </recommendedName>
</protein>
<dbReference type="InterPro" id="IPR000008">
    <property type="entry name" value="C2_dom"/>
</dbReference>
<gene>
    <name evidence="4" type="ORF">HPP92_004692</name>
</gene>
<dbReference type="AlphaFoldDB" id="A0A835RX85"/>
<dbReference type="InterPro" id="IPR035892">
    <property type="entry name" value="C2_domain_sf"/>
</dbReference>
<organism evidence="4 5">
    <name type="scientific">Vanilla planifolia</name>
    <name type="common">Vanilla</name>
    <dbReference type="NCBI Taxonomy" id="51239"/>
    <lineage>
        <taxon>Eukaryota</taxon>
        <taxon>Viridiplantae</taxon>
        <taxon>Streptophyta</taxon>
        <taxon>Embryophyta</taxon>
        <taxon>Tracheophyta</taxon>
        <taxon>Spermatophyta</taxon>
        <taxon>Magnoliopsida</taxon>
        <taxon>Liliopsida</taxon>
        <taxon>Asparagales</taxon>
        <taxon>Orchidaceae</taxon>
        <taxon>Vanilloideae</taxon>
        <taxon>Vanilleae</taxon>
        <taxon>Vanilla</taxon>
    </lineage>
</organism>
<evidence type="ECO:0000313" key="5">
    <source>
        <dbReference type="Proteomes" id="UP000639772"/>
    </source>
</evidence>
<dbReference type="OrthoDB" id="195679at2759"/>
<keyword evidence="2" id="KW-0106">Calcium</keyword>
<evidence type="ECO:0000259" key="3">
    <source>
        <dbReference type="PROSITE" id="PS50004"/>
    </source>
</evidence>
<dbReference type="PROSITE" id="PS50004">
    <property type="entry name" value="C2"/>
    <property type="match status" value="1"/>
</dbReference>
<sequence length="191" mass="21490">MSGGVLEVLLVSAEGLKHARLLGSSSQYVVIECGTHTSVTKFTGDEDGKTWWNEKVSFSLSSMEMKSLFKMKLSIMERSNITEDCPIGEATIHLLDFLREATGQGSVEVKPAPYKVVLKDKTYKGEIKVGLKFISGGESQVQCGNMVYGFHAKQSWCFLWEAILNCTLRRIYRKRLFGYCARGRQESKKEK</sequence>
<dbReference type="Gene3D" id="2.60.40.150">
    <property type="entry name" value="C2 domain"/>
    <property type="match status" value="1"/>
</dbReference>
<comment type="caution">
    <text evidence="4">The sequence shown here is derived from an EMBL/GenBank/DDBJ whole genome shotgun (WGS) entry which is preliminary data.</text>
</comment>
<dbReference type="Proteomes" id="UP000639772">
    <property type="component" value="Unassembled WGS sequence"/>
</dbReference>
<dbReference type="Pfam" id="PF00168">
    <property type="entry name" value="C2"/>
    <property type="match status" value="1"/>
</dbReference>
<keyword evidence="1" id="KW-0479">Metal-binding</keyword>
<feature type="domain" description="C2" evidence="3">
    <location>
        <begin position="1"/>
        <end position="107"/>
    </location>
</feature>
<name>A0A835RX85_VANPL</name>
<accession>A0A835RX85</accession>